<proteinExistence type="predicted"/>
<dbReference type="EMBL" id="DVIU01000221">
    <property type="protein sequence ID" value="HIS37199.1"/>
    <property type="molecule type" value="Genomic_DNA"/>
</dbReference>
<name>A0A9D1F0Z6_9BACT</name>
<sequence length="73" mass="8431">MFRSRDMGRAVAVRRWTPTALECYKRGCNCEGCFYRDFFSGSSQKCQMKASVLELVRVIGTPNVELQQFLIED</sequence>
<evidence type="ECO:0000313" key="1">
    <source>
        <dbReference type="EMBL" id="HIS37199.1"/>
    </source>
</evidence>
<accession>A0A9D1F0Z6</accession>
<gene>
    <name evidence="1" type="ORF">IAC10_11325</name>
</gene>
<reference evidence="1" key="1">
    <citation type="submission" date="2020-10" db="EMBL/GenBank/DDBJ databases">
        <authorList>
            <person name="Gilroy R."/>
        </authorList>
    </citation>
    <scope>NUCLEOTIDE SEQUENCE</scope>
    <source>
        <strain evidence="1">6276</strain>
    </source>
</reference>
<dbReference type="AlphaFoldDB" id="A0A9D1F0Z6"/>
<reference evidence="1" key="2">
    <citation type="journal article" date="2021" name="PeerJ">
        <title>Extensive microbial diversity within the chicken gut microbiome revealed by metagenomics and culture.</title>
        <authorList>
            <person name="Gilroy R."/>
            <person name="Ravi A."/>
            <person name="Getino M."/>
            <person name="Pursley I."/>
            <person name="Horton D.L."/>
            <person name="Alikhan N.F."/>
            <person name="Baker D."/>
            <person name="Gharbi K."/>
            <person name="Hall N."/>
            <person name="Watson M."/>
            <person name="Adriaenssens E.M."/>
            <person name="Foster-Nyarko E."/>
            <person name="Jarju S."/>
            <person name="Secka A."/>
            <person name="Antonio M."/>
            <person name="Oren A."/>
            <person name="Chaudhuri R.R."/>
            <person name="La Ragione R."/>
            <person name="Hildebrand F."/>
            <person name="Pallen M.J."/>
        </authorList>
    </citation>
    <scope>NUCLEOTIDE SEQUENCE</scope>
    <source>
        <strain evidence="1">6276</strain>
    </source>
</reference>
<dbReference type="Proteomes" id="UP000823928">
    <property type="component" value="Unassembled WGS sequence"/>
</dbReference>
<evidence type="ECO:0000313" key="2">
    <source>
        <dbReference type="Proteomes" id="UP000823928"/>
    </source>
</evidence>
<protein>
    <submittedName>
        <fullName evidence="1">Uncharacterized protein</fullName>
    </submittedName>
</protein>
<comment type="caution">
    <text evidence="1">The sequence shown here is derived from an EMBL/GenBank/DDBJ whole genome shotgun (WGS) entry which is preliminary data.</text>
</comment>
<organism evidence="1 2">
    <name type="scientific">Candidatus Scatousia excrementigallinarum</name>
    <dbReference type="NCBI Taxonomy" id="2840935"/>
    <lineage>
        <taxon>Bacteria</taxon>
        <taxon>Candidatus Scatousia</taxon>
    </lineage>
</organism>